<dbReference type="Gene3D" id="3.20.20.80">
    <property type="entry name" value="Glycosidases"/>
    <property type="match status" value="1"/>
</dbReference>
<dbReference type="EMBL" id="JABANE010000032">
    <property type="protein sequence ID" value="NME68929.1"/>
    <property type="molecule type" value="Genomic_DNA"/>
</dbReference>
<evidence type="ECO:0000313" key="1">
    <source>
        <dbReference type="EMBL" id="NME68929.1"/>
    </source>
</evidence>
<protein>
    <submittedName>
        <fullName evidence="1">Uncharacterized protein</fullName>
    </submittedName>
</protein>
<dbReference type="InterPro" id="IPR017853">
    <property type="entry name" value="GH"/>
</dbReference>
<sequence length="315" mass="35825">MLRLKKITTIIVTAVMLAGCVNTKQQQQNTSDHVSQNDKYKGNLEIVIADVKQAQIHNKLKDTTQINHLLDGFEKMHVDGVRITIFGEEVNPNPKMFDYLYHEARRRDFKIFANPALWEGARRIVNRINKGKNTGQKVLGDSQATDILVERILKFSKEYPVDWICPFNEDGKPGQYWTATQISETYQRLAENNIKAELIGPCTWGVGSGTKILNKTNIKDYISVATTHNLGFEHNKWSKFLKSAKGLKVWDSETNMNKKYEEKDIRIDAAMKAGVNGLVLYDSWTGIDLTTGNLNAVGEQWVEKYLKQDTSVSKI</sequence>
<proteinExistence type="predicted"/>
<dbReference type="PROSITE" id="PS51257">
    <property type="entry name" value="PROKAR_LIPOPROTEIN"/>
    <property type="match status" value="1"/>
</dbReference>
<dbReference type="RefSeq" id="WP_169657220.1">
    <property type="nucleotide sequence ID" value="NZ_JABANE010000032.1"/>
</dbReference>
<name>A0A7X9RUH2_9BACT</name>
<reference evidence="1 2" key="1">
    <citation type="submission" date="2020-04" db="EMBL/GenBank/DDBJ databases">
        <title>Flammeovirga sp. SR4, a novel species isolated from seawater.</title>
        <authorList>
            <person name="Wang X."/>
        </authorList>
    </citation>
    <scope>NUCLEOTIDE SEQUENCE [LARGE SCALE GENOMIC DNA]</scope>
    <source>
        <strain evidence="1 2">ATCC 23126</strain>
    </source>
</reference>
<accession>A0A7X9RUH2</accession>
<dbReference type="SUPFAM" id="SSF51445">
    <property type="entry name" value="(Trans)glycosidases"/>
    <property type="match status" value="1"/>
</dbReference>
<evidence type="ECO:0000313" key="2">
    <source>
        <dbReference type="Proteomes" id="UP000576082"/>
    </source>
</evidence>
<comment type="caution">
    <text evidence="1">The sequence shown here is derived from an EMBL/GenBank/DDBJ whole genome shotgun (WGS) entry which is preliminary data.</text>
</comment>
<keyword evidence="2" id="KW-1185">Reference proteome</keyword>
<gene>
    <name evidence="1" type="ORF">HHU12_13230</name>
</gene>
<dbReference type="Proteomes" id="UP000576082">
    <property type="component" value="Unassembled WGS sequence"/>
</dbReference>
<organism evidence="1 2">
    <name type="scientific">Flammeovirga aprica JL-4</name>
    <dbReference type="NCBI Taxonomy" id="694437"/>
    <lineage>
        <taxon>Bacteria</taxon>
        <taxon>Pseudomonadati</taxon>
        <taxon>Bacteroidota</taxon>
        <taxon>Cytophagia</taxon>
        <taxon>Cytophagales</taxon>
        <taxon>Flammeovirgaceae</taxon>
        <taxon>Flammeovirga</taxon>
    </lineage>
</organism>
<dbReference type="AlphaFoldDB" id="A0A7X9RUH2"/>